<keyword evidence="2" id="KW-1185">Reference proteome</keyword>
<gene>
    <name evidence="1" type="ORF">ACFSJ0_36740</name>
</gene>
<protein>
    <submittedName>
        <fullName evidence="1">Uncharacterized protein</fullName>
    </submittedName>
</protein>
<name>A0ABW4GK74_9ACTN</name>
<dbReference type="Proteomes" id="UP001597097">
    <property type="component" value="Unassembled WGS sequence"/>
</dbReference>
<evidence type="ECO:0000313" key="2">
    <source>
        <dbReference type="Proteomes" id="UP001597097"/>
    </source>
</evidence>
<proteinExistence type="predicted"/>
<comment type="caution">
    <text evidence="1">The sequence shown here is derived from an EMBL/GenBank/DDBJ whole genome shotgun (WGS) entry which is preliminary data.</text>
</comment>
<evidence type="ECO:0000313" key="1">
    <source>
        <dbReference type="EMBL" id="MFD1542651.1"/>
    </source>
</evidence>
<dbReference type="RefSeq" id="WP_219538362.1">
    <property type="nucleotide sequence ID" value="NZ_JAHKRM010000046.1"/>
</dbReference>
<organism evidence="1 2">
    <name type="scientific">Nonomuraea guangzhouensis</name>
    <dbReference type="NCBI Taxonomy" id="1291555"/>
    <lineage>
        <taxon>Bacteria</taxon>
        <taxon>Bacillati</taxon>
        <taxon>Actinomycetota</taxon>
        <taxon>Actinomycetes</taxon>
        <taxon>Streptosporangiales</taxon>
        <taxon>Streptosporangiaceae</taxon>
        <taxon>Nonomuraea</taxon>
    </lineage>
</organism>
<sequence length="166" mass="17713">MATSRSIRPPDDPKILAVPGDLSQRGIGGHLANISSSLVEYANSQVPSALASLTKGGLSAVTKALAIEYATRGIRANAGEIDDVVEAIVYLEQAHFVTVLREVLDRWKSAVDAHEPQRVAAGFTENAIFQGLHPYGVGRQGIVDYYASQPLGMAGLISHYQVSKLD</sequence>
<accession>A0ABW4GK74</accession>
<reference evidence="2" key="1">
    <citation type="journal article" date="2019" name="Int. J. Syst. Evol. Microbiol.">
        <title>The Global Catalogue of Microorganisms (GCM) 10K type strain sequencing project: providing services to taxonomists for standard genome sequencing and annotation.</title>
        <authorList>
            <consortium name="The Broad Institute Genomics Platform"/>
            <consortium name="The Broad Institute Genome Sequencing Center for Infectious Disease"/>
            <person name="Wu L."/>
            <person name="Ma J."/>
        </authorList>
    </citation>
    <scope>NUCLEOTIDE SEQUENCE [LARGE SCALE GENOMIC DNA]</scope>
    <source>
        <strain evidence="2">CGMCC 1.15399</strain>
    </source>
</reference>
<dbReference type="EMBL" id="JBHUCM010000032">
    <property type="protein sequence ID" value="MFD1542651.1"/>
    <property type="molecule type" value="Genomic_DNA"/>
</dbReference>